<dbReference type="EMBL" id="CP029288">
    <property type="protein sequence ID" value="AWR97754.1"/>
    <property type="molecule type" value="Genomic_DNA"/>
</dbReference>
<accession>A0A2U9IP47</accession>
<dbReference type="Proteomes" id="UP000248410">
    <property type="component" value="Chromosome"/>
</dbReference>
<dbReference type="RefSeq" id="WP_110380644.1">
    <property type="nucleotide sequence ID" value="NZ_CP029288.2"/>
</dbReference>
<sequence>MIQHFLVDDQYQVTYIPNENLLILEFSLPIKNENLKASSGYIDFNLESKYGRIVKIEICKTKISTFLCTVFLALNKKIENENEITNVYNDLKVLLTNVI</sequence>
<dbReference type="GeneID" id="36838200"/>
<evidence type="ECO:0000313" key="1">
    <source>
        <dbReference type="EMBL" id="AWR97754.1"/>
    </source>
</evidence>
<gene>
    <name evidence="1" type="ORF">DFR86_09485</name>
</gene>
<keyword evidence="2" id="KW-1185">Reference proteome</keyword>
<dbReference type="AlphaFoldDB" id="A0A2U9IP47"/>
<organism evidence="1 2">
    <name type="scientific">Acidianus sulfidivorans JP7</name>
    <dbReference type="NCBI Taxonomy" id="619593"/>
    <lineage>
        <taxon>Archaea</taxon>
        <taxon>Thermoproteota</taxon>
        <taxon>Thermoprotei</taxon>
        <taxon>Sulfolobales</taxon>
        <taxon>Sulfolobaceae</taxon>
        <taxon>Acidianus</taxon>
    </lineage>
</organism>
<evidence type="ECO:0000313" key="2">
    <source>
        <dbReference type="Proteomes" id="UP000248410"/>
    </source>
</evidence>
<dbReference type="KEGG" id="asul:DFR86_09485"/>
<reference evidence="1 2" key="1">
    <citation type="submission" date="2018-05" db="EMBL/GenBank/DDBJ databases">
        <title>Complete Genome Sequences of Extremely Thermoacidophilic, Metal-Mobilizing Type-Strain Members of the Archaeal Family Sulfolobaceae: Acidianus brierleyi DSM-1651T, Acidianus sulfidivorans DSM-18786T, Metallosphaera hakonensis DSM-7519T, and Metallosphaera prunae DSM-10039T.</title>
        <authorList>
            <person name="Counts J.A."/>
            <person name="Kelly R.M."/>
        </authorList>
    </citation>
    <scope>NUCLEOTIDE SEQUENCE [LARGE SCALE GENOMIC DNA]</scope>
    <source>
        <strain evidence="1 2">JP7</strain>
    </source>
</reference>
<protein>
    <submittedName>
        <fullName evidence="1">Uncharacterized protein</fullName>
    </submittedName>
</protein>
<proteinExistence type="predicted"/>
<dbReference type="OrthoDB" id="43925at2157"/>
<name>A0A2U9IP47_9CREN</name>